<gene>
    <name evidence="5" type="primary">LOC123389924</name>
</gene>
<dbReference type="PANTHER" id="PTHR11875">
    <property type="entry name" value="TESTIS-SPECIFIC Y-ENCODED PROTEIN"/>
    <property type="match status" value="1"/>
</dbReference>
<dbReference type="Pfam" id="PF00956">
    <property type="entry name" value="NAP"/>
    <property type="match status" value="1"/>
</dbReference>
<dbReference type="Gene3D" id="3.30.1120.90">
    <property type="entry name" value="Nucleosome assembly protein"/>
    <property type="match status" value="1"/>
</dbReference>
<evidence type="ECO:0000256" key="2">
    <source>
        <dbReference type="RuleBase" id="RU003876"/>
    </source>
</evidence>
<dbReference type="RefSeq" id="XP_044928761.1">
    <property type="nucleotide sequence ID" value="XM_045072826.1"/>
</dbReference>
<accession>A0A8U0RPP0</accession>
<evidence type="ECO:0000313" key="4">
    <source>
        <dbReference type="Proteomes" id="UP000000715"/>
    </source>
</evidence>
<evidence type="ECO:0000313" key="5">
    <source>
        <dbReference type="RefSeq" id="XP_044928761.1"/>
    </source>
</evidence>
<dbReference type="AlphaFoldDB" id="A0A8U0RPP0"/>
<evidence type="ECO:0000256" key="1">
    <source>
        <dbReference type="ARBA" id="ARBA00009947"/>
    </source>
</evidence>
<name>A0A8U0RPP0_MUSPF</name>
<proteinExistence type="inferred from homology"/>
<dbReference type="InterPro" id="IPR037231">
    <property type="entry name" value="NAP-like_sf"/>
</dbReference>
<protein>
    <submittedName>
        <fullName evidence="5">Testis-specific Y-encoded protein 1-like</fullName>
    </submittedName>
</protein>
<dbReference type="GO" id="GO:0006334">
    <property type="term" value="P:nucleosome assembly"/>
    <property type="evidence" value="ECO:0007669"/>
    <property type="project" value="InterPro"/>
</dbReference>
<dbReference type="SUPFAM" id="SSF143113">
    <property type="entry name" value="NAP-like"/>
    <property type="match status" value="1"/>
</dbReference>
<feature type="non-terminal residue" evidence="5">
    <location>
        <position position="213"/>
    </location>
</feature>
<keyword evidence="4" id="KW-1185">Reference proteome</keyword>
<dbReference type="GeneID" id="123389924"/>
<evidence type="ECO:0000256" key="3">
    <source>
        <dbReference type="SAM" id="MobiDB-lite"/>
    </source>
</evidence>
<comment type="similarity">
    <text evidence="1 2">Belongs to the nucleosome assembly protein (NAP) family.</text>
</comment>
<dbReference type="OrthoDB" id="9751433at2759"/>
<organism evidence="4 5">
    <name type="scientific">Mustela putorius furo</name>
    <name type="common">European domestic ferret</name>
    <name type="synonym">Mustela furo</name>
    <dbReference type="NCBI Taxonomy" id="9669"/>
    <lineage>
        <taxon>Eukaryota</taxon>
        <taxon>Metazoa</taxon>
        <taxon>Chordata</taxon>
        <taxon>Craniata</taxon>
        <taxon>Vertebrata</taxon>
        <taxon>Euteleostomi</taxon>
        <taxon>Mammalia</taxon>
        <taxon>Eutheria</taxon>
        <taxon>Laurasiatheria</taxon>
        <taxon>Carnivora</taxon>
        <taxon>Caniformia</taxon>
        <taxon>Musteloidea</taxon>
        <taxon>Mustelidae</taxon>
        <taxon>Mustelinae</taxon>
        <taxon>Mustela</taxon>
    </lineage>
</organism>
<feature type="region of interest" description="Disordered" evidence="3">
    <location>
        <begin position="1"/>
        <end position="69"/>
    </location>
</feature>
<reference evidence="5" key="1">
    <citation type="submission" date="2025-08" db="UniProtKB">
        <authorList>
            <consortium name="RefSeq"/>
        </authorList>
    </citation>
    <scope>IDENTIFICATION</scope>
    <source>
        <tissue evidence="5">Brain</tissue>
    </source>
</reference>
<dbReference type="Proteomes" id="UP000000715">
    <property type="component" value="Unplaced"/>
</dbReference>
<sequence>MLQASGAAPLWAQRVPPGSRASDEHTSKRAREGYRAHPDIQSGDRLPPGPAKHRHRPERTPPSVPGSQSGRAGAFLVLFPAPLTSRLLDPRQILNHPQLSAVIGDQDTDMLSYMTNLEVEELGRPKYRCRLMFYFGSNPYFQNDVIVKEYHLSIGGYRETRCTPVRWFWDYERGAASRRRDPSGLNFFNWLCDPSCPGSNWIAGVRPLRLRQQ</sequence>
<feature type="compositionally biased region" description="Basic and acidic residues" evidence="3">
    <location>
        <begin position="21"/>
        <end position="38"/>
    </location>
</feature>
<dbReference type="InterPro" id="IPR002164">
    <property type="entry name" value="NAP_family"/>
</dbReference>
<dbReference type="GO" id="GO:0005634">
    <property type="term" value="C:nucleus"/>
    <property type="evidence" value="ECO:0007669"/>
    <property type="project" value="InterPro"/>
</dbReference>